<protein>
    <recommendedName>
        <fullName evidence="1">ATP-dependent DNA helicase</fullName>
        <ecNumber evidence="1">5.6.2.3</ecNumber>
    </recommendedName>
</protein>
<name>A0A9R1UHW8_LACSA</name>
<dbReference type="Pfam" id="PF05970">
    <property type="entry name" value="PIF1"/>
    <property type="match status" value="1"/>
</dbReference>
<dbReference type="GO" id="GO:0016787">
    <property type="term" value="F:hydrolase activity"/>
    <property type="evidence" value="ECO:0007669"/>
    <property type="project" value="UniProtKB-KW"/>
</dbReference>
<dbReference type="EC" id="5.6.2.3" evidence="1"/>
<dbReference type="PANTHER" id="PTHR10492:SF97">
    <property type="entry name" value="ATP-DEPENDENT DNA HELICASE"/>
    <property type="match status" value="1"/>
</dbReference>
<keyword evidence="1" id="KW-0067">ATP-binding</keyword>
<evidence type="ECO:0000313" key="3">
    <source>
        <dbReference type="EMBL" id="KAJ0187702.1"/>
    </source>
</evidence>
<comment type="caution">
    <text evidence="3">The sequence shown here is derived from an EMBL/GenBank/DDBJ whole genome shotgun (WGS) entry which is preliminary data.</text>
</comment>
<dbReference type="GO" id="GO:0000723">
    <property type="term" value="P:telomere maintenance"/>
    <property type="evidence" value="ECO:0007669"/>
    <property type="project" value="InterPro"/>
</dbReference>
<keyword evidence="1" id="KW-0234">DNA repair</keyword>
<comment type="cofactor">
    <cofactor evidence="1">
        <name>Mg(2+)</name>
        <dbReference type="ChEBI" id="CHEBI:18420"/>
    </cofactor>
</comment>
<keyword evidence="1" id="KW-0347">Helicase</keyword>
<reference evidence="3 4" key="1">
    <citation type="journal article" date="2017" name="Nat. Commun.">
        <title>Genome assembly with in vitro proximity ligation data and whole-genome triplication in lettuce.</title>
        <authorList>
            <person name="Reyes-Chin-Wo S."/>
            <person name="Wang Z."/>
            <person name="Yang X."/>
            <person name="Kozik A."/>
            <person name="Arikit S."/>
            <person name="Song C."/>
            <person name="Xia L."/>
            <person name="Froenicke L."/>
            <person name="Lavelle D.O."/>
            <person name="Truco M.J."/>
            <person name="Xia R."/>
            <person name="Zhu S."/>
            <person name="Xu C."/>
            <person name="Xu H."/>
            <person name="Xu X."/>
            <person name="Cox K."/>
            <person name="Korf I."/>
            <person name="Meyers B.C."/>
            <person name="Michelmore R.W."/>
        </authorList>
    </citation>
    <scope>NUCLEOTIDE SEQUENCE [LARGE SCALE GENOMIC DNA]</scope>
    <source>
        <strain evidence="4">cv. Salinas</strain>
        <tissue evidence="3">Seedlings</tissue>
    </source>
</reference>
<dbReference type="Proteomes" id="UP000235145">
    <property type="component" value="Unassembled WGS sequence"/>
</dbReference>
<feature type="domain" description="DNA helicase Pif1-like DEAD-box helicase" evidence="2">
    <location>
        <begin position="260"/>
        <end position="303"/>
    </location>
</feature>
<comment type="similarity">
    <text evidence="1">Belongs to the helicase family.</text>
</comment>
<organism evidence="3 4">
    <name type="scientific">Lactuca sativa</name>
    <name type="common">Garden lettuce</name>
    <dbReference type="NCBI Taxonomy" id="4236"/>
    <lineage>
        <taxon>Eukaryota</taxon>
        <taxon>Viridiplantae</taxon>
        <taxon>Streptophyta</taxon>
        <taxon>Embryophyta</taxon>
        <taxon>Tracheophyta</taxon>
        <taxon>Spermatophyta</taxon>
        <taxon>Magnoliopsida</taxon>
        <taxon>eudicotyledons</taxon>
        <taxon>Gunneridae</taxon>
        <taxon>Pentapetalae</taxon>
        <taxon>asterids</taxon>
        <taxon>campanulids</taxon>
        <taxon>Asterales</taxon>
        <taxon>Asteraceae</taxon>
        <taxon>Cichorioideae</taxon>
        <taxon>Cichorieae</taxon>
        <taxon>Lactucinae</taxon>
        <taxon>Lactuca</taxon>
    </lineage>
</organism>
<keyword evidence="1" id="KW-0233">DNA recombination</keyword>
<gene>
    <name evidence="3" type="ORF">LSAT_V11C900480530</name>
</gene>
<accession>A0A9R1UHW8</accession>
<dbReference type="GO" id="GO:0005524">
    <property type="term" value="F:ATP binding"/>
    <property type="evidence" value="ECO:0007669"/>
    <property type="project" value="UniProtKB-KW"/>
</dbReference>
<evidence type="ECO:0000259" key="2">
    <source>
        <dbReference type="Pfam" id="PF05970"/>
    </source>
</evidence>
<dbReference type="PANTHER" id="PTHR10492">
    <property type="match status" value="1"/>
</dbReference>
<dbReference type="InterPro" id="IPR010285">
    <property type="entry name" value="DNA_helicase_pif1-like_DEAD"/>
</dbReference>
<comment type="catalytic activity">
    <reaction evidence="1">
        <text>ATP + H2O = ADP + phosphate + H(+)</text>
        <dbReference type="Rhea" id="RHEA:13065"/>
        <dbReference type="ChEBI" id="CHEBI:15377"/>
        <dbReference type="ChEBI" id="CHEBI:15378"/>
        <dbReference type="ChEBI" id="CHEBI:30616"/>
        <dbReference type="ChEBI" id="CHEBI:43474"/>
        <dbReference type="ChEBI" id="CHEBI:456216"/>
        <dbReference type="EC" id="5.6.2.3"/>
    </reaction>
</comment>
<dbReference type="GO" id="GO:0043139">
    <property type="term" value="F:5'-3' DNA helicase activity"/>
    <property type="evidence" value="ECO:0007669"/>
    <property type="project" value="UniProtKB-EC"/>
</dbReference>
<evidence type="ECO:0000256" key="1">
    <source>
        <dbReference type="RuleBase" id="RU363044"/>
    </source>
</evidence>
<proteinExistence type="inferred from homology"/>
<keyword evidence="1" id="KW-0378">Hydrolase</keyword>
<sequence length="304" mass="35437">MTFIIEHCLSKGCHFTLNTNSLLSLKHTNKLLKLFLNPLSLLLNLWPGRNVPSMKQMHISYHMLNSLTRYVDKDKKKNKGQDIWLNKSRVSQILLNKIKGLTFYEDIRTVNRTIYESYKDICYAFGLLHDDRELVLLSEGFFVMLITSDSLSRPDHVFKESYKCLLDDVIHVHEKEIGVTGLKLKPDAIFNITLSYIEKSLLSCGVSLKQIPNMPFPDHRYIQESYNMLIQESYNMLIQDELNFDPPILEVEHQDLHSELNVEQKNVYETIVNVVNNKQGHVFFLYRYGGTGKTFVWKTLFVAI</sequence>
<keyword evidence="1" id="KW-0547">Nucleotide-binding</keyword>
<dbReference type="GO" id="GO:0006310">
    <property type="term" value="P:DNA recombination"/>
    <property type="evidence" value="ECO:0007669"/>
    <property type="project" value="UniProtKB-KW"/>
</dbReference>
<keyword evidence="4" id="KW-1185">Reference proteome</keyword>
<evidence type="ECO:0000313" key="4">
    <source>
        <dbReference type="Proteomes" id="UP000235145"/>
    </source>
</evidence>
<dbReference type="AlphaFoldDB" id="A0A9R1UHW8"/>
<dbReference type="EMBL" id="NBSK02000009">
    <property type="protein sequence ID" value="KAJ0187702.1"/>
    <property type="molecule type" value="Genomic_DNA"/>
</dbReference>
<keyword evidence="1" id="KW-0227">DNA damage</keyword>
<dbReference type="GO" id="GO:0006281">
    <property type="term" value="P:DNA repair"/>
    <property type="evidence" value="ECO:0007669"/>
    <property type="project" value="UniProtKB-KW"/>
</dbReference>